<sequence length="108" mass="12252">MTNTALVHRYLEAWNTGDLDAFDALIAPDYVNHSPGLPDPQPGPEGLKPIVAAMRRDTPDLRFELLRIVDGGDHVCVHTRVHPFNALQMQIERIHDDQIAEHWRVTQP</sequence>
<dbReference type="Proteomes" id="UP001149140">
    <property type="component" value="Unassembled WGS sequence"/>
</dbReference>
<dbReference type="GO" id="GO:0030638">
    <property type="term" value="P:polyketide metabolic process"/>
    <property type="evidence" value="ECO:0007669"/>
    <property type="project" value="InterPro"/>
</dbReference>
<proteinExistence type="predicted"/>
<comment type="caution">
    <text evidence="2">The sequence shown here is derived from an EMBL/GenBank/DDBJ whole genome shotgun (WGS) entry which is preliminary data.</text>
</comment>
<dbReference type="InterPro" id="IPR032710">
    <property type="entry name" value="NTF2-like_dom_sf"/>
</dbReference>
<evidence type="ECO:0000259" key="1">
    <source>
        <dbReference type="Pfam" id="PF12680"/>
    </source>
</evidence>
<gene>
    <name evidence="2" type="ORF">OM076_32055</name>
</gene>
<dbReference type="SUPFAM" id="SSF54427">
    <property type="entry name" value="NTF2-like"/>
    <property type="match status" value="1"/>
</dbReference>
<organism evidence="2 3">
    <name type="scientific">Solirubrobacter ginsenosidimutans</name>
    <dbReference type="NCBI Taxonomy" id="490573"/>
    <lineage>
        <taxon>Bacteria</taxon>
        <taxon>Bacillati</taxon>
        <taxon>Actinomycetota</taxon>
        <taxon>Thermoleophilia</taxon>
        <taxon>Solirubrobacterales</taxon>
        <taxon>Solirubrobacteraceae</taxon>
        <taxon>Solirubrobacter</taxon>
    </lineage>
</organism>
<dbReference type="PANTHER" id="PTHR38436:SF1">
    <property type="entry name" value="ESTER CYCLASE"/>
    <property type="match status" value="1"/>
</dbReference>
<dbReference type="AlphaFoldDB" id="A0A9X3N503"/>
<dbReference type="InterPro" id="IPR009959">
    <property type="entry name" value="Cyclase_SnoaL-like"/>
</dbReference>
<dbReference type="EMBL" id="JAPDOD010000039">
    <property type="protein sequence ID" value="MDA0164948.1"/>
    <property type="molecule type" value="Genomic_DNA"/>
</dbReference>
<name>A0A9X3N503_9ACTN</name>
<evidence type="ECO:0000313" key="2">
    <source>
        <dbReference type="EMBL" id="MDA0164948.1"/>
    </source>
</evidence>
<dbReference type="Pfam" id="PF12680">
    <property type="entry name" value="SnoaL_2"/>
    <property type="match status" value="1"/>
</dbReference>
<evidence type="ECO:0000313" key="3">
    <source>
        <dbReference type="Proteomes" id="UP001149140"/>
    </source>
</evidence>
<dbReference type="PANTHER" id="PTHR38436">
    <property type="entry name" value="POLYKETIDE CYCLASE SNOAL-LIKE DOMAIN"/>
    <property type="match status" value="1"/>
</dbReference>
<dbReference type="InterPro" id="IPR037401">
    <property type="entry name" value="SnoaL-like"/>
</dbReference>
<accession>A0A9X3N503</accession>
<keyword evidence="3" id="KW-1185">Reference proteome</keyword>
<reference evidence="2" key="1">
    <citation type="submission" date="2022-10" db="EMBL/GenBank/DDBJ databases">
        <title>The WGS of Solirubrobacter ginsenosidimutans DSM 21036.</title>
        <authorList>
            <person name="Jiang Z."/>
        </authorList>
    </citation>
    <scope>NUCLEOTIDE SEQUENCE</scope>
    <source>
        <strain evidence="2">DSM 21036</strain>
    </source>
</reference>
<feature type="domain" description="SnoaL-like" evidence="1">
    <location>
        <begin position="7"/>
        <end position="102"/>
    </location>
</feature>
<protein>
    <submittedName>
        <fullName evidence="2">Ester cyclase</fullName>
    </submittedName>
</protein>
<dbReference type="Gene3D" id="3.10.450.50">
    <property type="match status" value="1"/>
</dbReference>
<dbReference type="RefSeq" id="WP_270044201.1">
    <property type="nucleotide sequence ID" value="NZ_JAPDOD010000039.1"/>
</dbReference>